<evidence type="ECO:0000313" key="2">
    <source>
        <dbReference type="EMBL" id="TVY66902.1"/>
    </source>
</evidence>
<gene>
    <name evidence="2" type="ORF">Focb16_v010099</name>
</gene>
<reference evidence="2 3" key="1">
    <citation type="journal article" date="2019" name="Microbiol. Resour. Announc.">
        <title>High-quality draft genome sequence of Fusarium oxysporum f. sp. cubense strain 160527, a causal agent of Panama disease.</title>
        <authorList>
            <person name="Asai S."/>
            <person name="Ayukawa Y."/>
            <person name="Gan P."/>
            <person name="Masuda S."/>
            <person name="Komatsu K."/>
            <person name="Shirasu K."/>
            <person name="Arie T."/>
        </authorList>
    </citation>
    <scope>NUCLEOTIDE SEQUENCE [LARGE SCALE GENOMIC DNA]</scope>
    <source>
        <strain evidence="2 3">160527</strain>
    </source>
</reference>
<dbReference type="AlphaFoldDB" id="A0A559L2F4"/>
<evidence type="ECO:0000313" key="3">
    <source>
        <dbReference type="Proteomes" id="UP000320707"/>
    </source>
</evidence>
<accession>A0A559L2F4</accession>
<dbReference type="SUPFAM" id="SSF57997">
    <property type="entry name" value="Tropomyosin"/>
    <property type="match status" value="1"/>
</dbReference>
<evidence type="ECO:0000256" key="1">
    <source>
        <dbReference type="SAM" id="Coils"/>
    </source>
</evidence>
<keyword evidence="1" id="KW-0175">Coiled coil</keyword>
<protein>
    <submittedName>
        <fullName evidence="2">Uncharacterized protein</fullName>
    </submittedName>
</protein>
<dbReference type="Proteomes" id="UP000320707">
    <property type="component" value="Unassembled WGS sequence"/>
</dbReference>
<name>A0A559L2F4_FUSOC</name>
<proteinExistence type="predicted"/>
<sequence>MEPIGAAYTLTVAQFAGQVNQRGGNVAVHRAQVVRVLASFEETKKYMSKDGIEEVHKYLRTGQWVRDHTNAGSHPAYKRFVGSGGYKKTLYYPQFFVIQAIYTLNGRQIGNAVERMYEELSGHWGKFIPSDKPFYPRLADPDKERRFIMEDYRWRDFQVGRQASNNTIHVTIPEAKGHAAALNDNNNTNNKQKVLDGYLRAAAQLSAEINTESQLKGRDREVQLLQDQLRDSQQRNADLQRQVQEQTKLRRHAEYQTKMSQNRLKERQEQLQDAQDQLHETQQELQDMHHRYRESQMLLSKYEEKAKQVHHHISQSQSFSNRALEAASKIQSLLALGQ</sequence>
<comment type="caution">
    <text evidence="2">The sequence shown here is derived from an EMBL/GenBank/DDBJ whole genome shotgun (WGS) entry which is preliminary data.</text>
</comment>
<feature type="coiled-coil region" evidence="1">
    <location>
        <begin position="222"/>
        <end position="291"/>
    </location>
</feature>
<organism evidence="2 3">
    <name type="scientific">Fusarium oxysporum f. sp. cubense</name>
    <dbReference type="NCBI Taxonomy" id="61366"/>
    <lineage>
        <taxon>Eukaryota</taxon>
        <taxon>Fungi</taxon>
        <taxon>Dikarya</taxon>
        <taxon>Ascomycota</taxon>
        <taxon>Pezizomycotina</taxon>
        <taxon>Sordariomycetes</taxon>
        <taxon>Hypocreomycetidae</taxon>
        <taxon>Hypocreales</taxon>
        <taxon>Nectriaceae</taxon>
        <taxon>Fusarium</taxon>
        <taxon>Fusarium oxysporum species complex</taxon>
    </lineage>
</organism>
<dbReference type="EMBL" id="SRMI01000007">
    <property type="protein sequence ID" value="TVY66902.1"/>
    <property type="molecule type" value="Genomic_DNA"/>
</dbReference>